<dbReference type="AlphaFoldDB" id="A0AA88KTS5"/>
<dbReference type="PANTHER" id="PTHR21528:SF0">
    <property type="entry name" value="DEHYDRODOLICHYL DIPHOSPHATE SYNTHASE COMPLEX SUBUNIT NUS1"/>
    <property type="match status" value="1"/>
</dbReference>
<evidence type="ECO:0000256" key="3">
    <source>
        <dbReference type="ARBA" id="ARBA00004922"/>
    </source>
</evidence>
<dbReference type="GO" id="GO:1904423">
    <property type="term" value="C:dehydrodolichyl diphosphate synthase complex"/>
    <property type="evidence" value="ECO:0007669"/>
    <property type="project" value="InterPro"/>
</dbReference>
<evidence type="ECO:0000256" key="8">
    <source>
        <dbReference type="ARBA" id="ARBA00022824"/>
    </source>
</evidence>
<dbReference type="EC" id="2.5.1.87" evidence="5"/>
<reference evidence="13" key="1">
    <citation type="submission" date="2023-07" db="EMBL/GenBank/DDBJ databases">
        <title>Chromosome-level genome assembly of Artemia franciscana.</title>
        <authorList>
            <person name="Jo E."/>
        </authorList>
    </citation>
    <scope>NUCLEOTIDE SEQUENCE</scope>
    <source>
        <tissue evidence="13">Whole body</tissue>
    </source>
</reference>
<comment type="similarity">
    <text evidence="4">Belongs to the UPP synthase family.</text>
</comment>
<comment type="subcellular location">
    <subcellularLocation>
        <location evidence="2">Endoplasmic reticulum membrane</location>
    </subcellularLocation>
</comment>
<name>A0AA88KTS5_ARTSF</name>
<evidence type="ECO:0000256" key="5">
    <source>
        <dbReference type="ARBA" id="ARBA00012596"/>
    </source>
</evidence>
<accession>A0AA88KTS5</accession>
<evidence type="ECO:0000256" key="7">
    <source>
        <dbReference type="ARBA" id="ARBA00022692"/>
    </source>
</evidence>
<evidence type="ECO:0000256" key="10">
    <source>
        <dbReference type="ARBA" id="ARBA00022989"/>
    </source>
</evidence>
<dbReference type="InterPro" id="IPR038887">
    <property type="entry name" value="Nus1/NgBR"/>
</dbReference>
<evidence type="ECO:0000256" key="1">
    <source>
        <dbReference type="ARBA" id="ARBA00001946"/>
    </source>
</evidence>
<keyword evidence="7" id="KW-0812">Transmembrane</keyword>
<evidence type="ECO:0000313" key="14">
    <source>
        <dbReference type="Proteomes" id="UP001187531"/>
    </source>
</evidence>
<sequence>MSKLCQIIHNILISIFLLQHRFSCFFISIKFTVYHIYRLFLASISSDYTTLSGSKRLGILNKELKVCKKTPVHVGLIICEDSISFYDLNNIIFWLKALGIQFVSVHAPLMEEWQGEVQIEETCSRNDIKIYCCQAHDTVHSIQKVTTLEKDVNADQAMGFLLKHKSPEPELVLQFGLPGLSLGYSPLKLRFSTIVNVPTHRSITMGTFLNAIQTYKSCKQNFGR</sequence>
<keyword evidence="6" id="KW-0808">Transferase</keyword>
<evidence type="ECO:0000256" key="4">
    <source>
        <dbReference type="ARBA" id="ARBA00005432"/>
    </source>
</evidence>
<dbReference type="EMBL" id="JAVRJZ010000020">
    <property type="protein sequence ID" value="KAK2706483.1"/>
    <property type="molecule type" value="Genomic_DNA"/>
</dbReference>
<comment type="catalytic activity">
    <reaction evidence="12">
        <text>n isopentenyl diphosphate + (2E,6E)-farnesyl diphosphate = a di-trans,poly-cis-polyprenyl diphosphate + n diphosphate</text>
        <dbReference type="Rhea" id="RHEA:53008"/>
        <dbReference type="Rhea" id="RHEA-COMP:19494"/>
        <dbReference type="ChEBI" id="CHEBI:33019"/>
        <dbReference type="ChEBI" id="CHEBI:128769"/>
        <dbReference type="ChEBI" id="CHEBI:136960"/>
        <dbReference type="ChEBI" id="CHEBI:175763"/>
        <dbReference type="EC" id="2.5.1.87"/>
    </reaction>
</comment>
<keyword evidence="10" id="KW-1133">Transmembrane helix</keyword>
<comment type="caution">
    <text evidence="13">The sequence shown here is derived from an EMBL/GenBank/DDBJ whole genome shotgun (WGS) entry which is preliminary data.</text>
</comment>
<keyword evidence="9" id="KW-0460">Magnesium</keyword>
<proteinExistence type="inferred from homology"/>
<gene>
    <name evidence="13" type="ORF">QYM36_016503</name>
</gene>
<comment type="cofactor">
    <cofactor evidence="1">
        <name>Mg(2+)</name>
        <dbReference type="ChEBI" id="CHEBI:18420"/>
    </cofactor>
</comment>
<organism evidence="13 14">
    <name type="scientific">Artemia franciscana</name>
    <name type="common">Brine shrimp</name>
    <name type="synonym">Artemia sanfranciscana</name>
    <dbReference type="NCBI Taxonomy" id="6661"/>
    <lineage>
        <taxon>Eukaryota</taxon>
        <taxon>Metazoa</taxon>
        <taxon>Ecdysozoa</taxon>
        <taxon>Arthropoda</taxon>
        <taxon>Crustacea</taxon>
        <taxon>Branchiopoda</taxon>
        <taxon>Anostraca</taxon>
        <taxon>Artemiidae</taxon>
        <taxon>Artemia</taxon>
    </lineage>
</organism>
<comment type="pathway">
    <text evidence="3">Protein modification; protein glycosylation.</text>
</comment>
<keyword evidence="11" id="KW-0472">Membrane</keyword>
<dbReference type="GO" id="GO:0045547">
    <property type="term" value="F:ditrans,polycis-polyprenyl diphosphate synthase [(2E,6E)-farnesyl diphosphate specific] activity"/>
    <property type="evidence" value="ECO:0007669"/>
    <property type="project" value="UniProtKB-EC"/>
</dbReference>
<evidence type="ECO:0000256" key="2">
    <source>
        <dbReference type="ARBA" id="ARBA00004586"/>
    </source>
</evidence>
<dbReference type="InterPro" id="IPR036424">
    <property type="entry name" value="UPP_synth-like_sf"/>
</dbReference>
<dbReference type="GO" id="GO:0005789">
    <property type="term" value="C:endoplasmic reticulum membrane"/>
    <property type="evidence" value="ECO:0007669"/>
    <property type="project" value="UniProtKB-SubCell"/>
</dbReference>
<protein>
    <recommendedName>
        <fullName evidence="5">ditrans,polycis-polyprenyl diphosphate synthase [(2E,6E)-farnesyldiphosphate specific]</fullName>
        <ecNumber evidence="5">2.5.1.87</ecNumber>
    </recommendedName>
</protein>
<keyword evidence="14" id="KW-1185">Reference proteome</keyword>
<dbReference type="PANTHER" id="PTHR21528">
    <property type="entry name" value="DEHYDRODOLICHYL DIPHOSPHATE SYNTHASE COMPLEX SUBUNIT NUS1"/>
    <property type="match status" value="1"/>
</dbReference>
<dbReference type="Proteomes" id="UP001187531">
    <property type="component" value="Unassembled WGS sequence"/>
</dbReference>
<evidence type="ECO:0000256" key="6">
    <source>
        <dbReference type="ARBA" id="ARBA00022679"/>
    </source>
</evidence>
<keyword evidence="8" id="KW-0256">Endoplasmic reticulum</keyword>
<dbReference type="SUPFAM" id="SSF64005">
    <property type="entry name" value="Undecaprenyl diphosphate synthase"/>
    <property type="match status" value="1"/>
</dbReference>
<evidence type="ECO:0000256" key="9">
    <source>
        <dbReference type="ARBA" id="ARBA00022842"/>
    </source>
</evidence>
<evidence type="ECO:0000256" key="12">
    <source>
        <dbReference type="ARBA" id="ARBA00047353"/>
    </source>
</evidence>
<evidence type="ECO:0000256" key="11">
    <source>
        <dbReference type="ARBA" id="ARBA00023136"/>
    </source>
</evidence>
<evidence type="ECO:0000313" key="13">
    <source>
        <dbReference type="EMBL" id="KAK2706483.1"/>
    </source>
</evidence>